<sequence>MRPPSCRRRRPNGNEVNNVPRDPTDLCTIRQVCASNLDEKIDVITHLVQQNDYAALDTEFSGVLVRPADTRLKPSAYHYFLGRESGIRMELVQLGLSFIDQNGSERQIAARGNLTSV</sequence>
<evidence type="ECO:0000256" key="12">
    <source>
        <dbReference type="ARBA" id="ARBA00023015"/>
    </source>
</evidence>
<evidence type="ECO:0000256" key="4">
    <source>
        <dbReference type="ARBA" id="ARBA00008372"/>
    </source>
</evidence>
<dbReference type="InterPro" id="IPR039637">
    <property type="entry name" value="CNOT7/CNOT8/Pop2"/>
</dbReference>
<dbReference type="SUPFAM" id="SSF53098">
    <property type="entry name" value="Ribonuclease H-like"/>
    <property type="match status" value="1"/>
</dbReference>
<dbReference type="GO" id="GO:0004535">
    <property type="term" value="F:poly(A)-specific ribonuclease activity"/>
    <property type="evidence" value="ECO:0007669"/>
    <property type="project" value="UniProtKB-EC"/>
</dbReference>
<dbReference type="InterPro" id="IPR012337">
    <property type="entry name" value="RNaseH-like_sf"/>
</dbReference>
<dbReference type="Gene3D" id="3.30.420.10">
    <property type="entry name" value="Ribonuclease H-like superfamily/Ribonuclease H"/>
    <property type="match status" value="1"/>
</dbReference>
<comment type="subcellular location">
    <subcellularLocation>
        <location evidence="3">Cytoplasm</location>
    </subcellularLocation>
    <subcellularLocation>
        <location evidence="2">Nucleus</location>
    </subcellularLocation>
</comment>
<feature type="compositionally biased region" description="Basic residues" evidence="15">
    <location>
        <begin position="1"/>
        <end position="11"/>
    </location>
</feature>
<evidence type="ECO:0000256" key="2">
    <source>
        <dbReference type="ARBA" id="ARBA00004123"/>
    </source>
</evidence>
<evidence type="ECO:0000256" key="15">
    <source>
        <dbReference type="SAM" id="MobiDB-lite"/>
    </source>
</evidence>
<evidence type="ECO:0000256" key="11">
    <source>
        <dbReference type="ARBA" id="ARBA00022884"/>
    </source>
</evidence>
<dbReference type="VEuPathDB" id="VectorBase:HLOH_046448"/>
<keyword evidence="11" id="KW-0694">RNA-binding</keyword>
<keyword evidence="13" id="KW-0804">Transcription</keyword>
<evidence type="ECO:0000256" key="14">
    <source>
        <dbReference type="ARBA" id="ARBA00023242"/>
    </source>
</evidence>
<evidence type="ECO:0000256" key="8">
    <source>
        <dbReference type="ARBA" id="ARBA00022723"/>
    </source>
</evidence>
<comment type="caution">
    <text evidence="16">The sequence shown here is derived from an EMBL/GenBank/DDBJ whole genome shotgun (WGS) entry which is preliminary data.</text>
</comment>
<evidence type="ECO:0000313" key="17">
    <source>
        <dbReference type="Proteomes" id="UP000821853"/>
    </source>
</evidence>
<dbReference type="GO" id="GO:0003723">
    <property type="term" value="F:RNA binding"/>
    <property type="evidence" value="ECO:0007669"/>
    <property type="project" value="UniProtKB-KW"/>
</dbReference>
<keyword evidence="17" id="KW-1185">Reference proteome</keyword>
<dbReference type="EC" id="3.1.13.4" evidence="5"/>
<dbReference type="Proteomes" id="UP000821853">
    <property type="component" value="Unassembled WGS sequence"/>
</dbReference>
<dbReference type="InterPro" id="IPR006941">
    <property type="entry name" value="RNase_CAF1"/>
</dbReference>
<keyword evidence="6" id="KW-0963">Cytoplasm</keyword>
<keyword evidence="10" id="KW-0269">Exonuclease</keyword>
<comment type="similarity">
    <text evidence="4">Belongs to the CAF1 family.</text>
</comment>
<evidence type="ECO:0000256" key="3">
    <source>
        <dbReference type="ARBA" id="ARBA00004496"/>
    </source>
</evidence>
<comment type="catalytic activity">
    <reaction evidence="1">
        <text>Exonucleolytic cleavage of poly(A) to 5'-AMP.</text>
        <dbReference type="EC" id="3.1.13.4"/>
    </reaction>
</comment>
<organism evidence="16 17">
    <name type="scientific">Haemaphysalis longicornis</name>
    <name type="common">Bush tick</name>
    <dbReference type="NCBI Taxonomy" id="44386"/>
    <lineage>
        <taxon>Eukaryota</taxon>
        <taxon>Metazoa</taxon>
        <taxon>Ecdysozoa</taxon>
        <taxon>Arthropoda</taxon>
        <taxon>Chelicerata</taxon>
        <taxon>Arachnida</taxon>
        <taxon>Acari</taxon>
        <taxon>Parasitiformes</taxon>
        <taxon>Ixodida</taxon>
        <taxon>Ixodoidea</taxon>
        <taxon>Ixodidae</taxon>
        <taxon>Haemaphysalinae</taxon>
        <taxon>Haemaphysalis</taxon>
    </lineage>
</organism>
<dbReference type="EMBL" id="JABSTR010000008">
    <property type="protein sequence ID" value="KAH9377555.1"/>
    <property type="molecule type" value="Genomic_DNA"/>
</dbReference>
<dbReference type="AlphaFoldDB" id="A0A9J6GQA3"/>
<accession>A0A9J6GQA3</accession>
<evidence type="ECO:0000256" key="6">
    <source>
        <dbReference type="ARBA" id="ARBA00022490"/>
    </source>
</evidence>
<dbReference type="OrthoDB" id="1164111at2759"/>
<dbReference type="Pfam" id="PF04857">
    <property type="entry name" value="CAF1"/>
    <property type="match status" value="1"/>
</dbReference>
<evidence type="ECO:0000313" key="16">
    <source>
        <dbReference type="EMBL" id="KAH9377555.1"/>
    </source>
</evidence>
<protein>
    <recommendedName>
        <fullName evidence="5">poly(A)-specific ribonuclease</fullName>
        <ecNumber evidence="5">3.1.13.4</ecNumber>
    </recommendedName>
</protein>
<dbReference type="InterPro" id="IPR036397">
    <property type="entry name" value="RNaseH_sf"/>
</dbReference>
<dbReference type="GO" id="GO:0005737">
    <property type="term" value="C:cytoplasm"/>
    <property type="evidence" value="ECO:0007669"/>
    <property type="project" value="UniProtKB-SubCell"/>
</dbReference>
<evidence type="ECO:0000256" key="9">
    <source>
        <dbReference type="ARBA" id="ARBA00022801"/>
    </source>
</evidence>
<feature type="region of interest" description="Disordered" evidence="15">
    <location>
        <begin position="1"/>
        <end position="21"/>
    </location>
</feature>
<evidence type="ECO:0000256" key="5">
    <source>
        <dbReference type="ARBA" id="ARBA00012161"/>
    </source>
</evidence>
<evidence type="ECO:0000256" key="1">
    <source>
        <dbReference type="ARBA" id="ARBA00001663"/>
    </source>
</evidence>
<keyword evidence="12" id="KW-0805">Transcription regulation</keyword>
<keyword evidence="8" id="KW-0479">Metal-binding</keyword>
<gene>
    <name evidence="16" type="ORF">HPB48_000257</name>
</gene>
<dbReference type="GO" id="GO:0005634">
    <property type="term" value="C:nucleus"/>
    <property type="evidence" value="ECO:0007669"/>
    <property type="project" value="UniProtKB-SubCell"/>
</dbReference>
<evidence type="ECO:0000256" key="10">
    <source>
        <dbReference type="ARBA" id="ARBA00022839"/>
    </source>
</evidence>
<keyword evidence="14" id="KW-0539">Nucleus</keyword>
<evidence type="ECO:0000256" key="7">
    <source>
        <dbReference type="ARBA" id="ARBA00022722"/>
    </source>
</evidence>
<dbReference type="GO" id="GO:0046872">
    <property type="term" value="F:metal ion binding"/>
    <property type="evidence" value="ECO:0007669"/>
    <property type="project" value="UniProtKB-KW"/>
</dbReference>
<reference evidence="16 17" key="1">
    <citation type="journal article" date="2020" name="Cell">
        <title>Large-Scale Comparative Analyses of Tick Genomes Elucidate Their Genetic Diversity and Vector Capacities.</title>
        <authorList>
            <consortium name="Tick Genome and Microbiome Consortium (TIGMIC)"/>
            <person name="Jia N."/>
            <person name="Wang J."/>
            <person name="Shi W."/>
            <person name="Du L."/>
            <person name="Sun Y."/>
            <person name="Zhan W."/>
            <person name="Jiang J.F."/>
            <person name="Wang Q."/>
            <person name="Zhang B."/>
            <person name="Ji P."/>
            <person name="Bell-Sakyi L."/>
            <person name="Cui X.M."/>
            <person name="Yuan T.T."/>
            <person name="Jiang B.G."/>
            <person name="Yang W.F."/>
            <person name="Lam T.T."/>
            <person name="Chang Q.C."/>
            <person name="Ding S.J."/>
            <person name="Wang X.J."/>
            <person name="Zhu J.G."/>
            <person name="Ruan X.D."/>
            <person name="Zhao L."/>
            <person name="Wei J.T."/>
            <person name="Ye R.Z."/>
            <person name="Que T.C."/>
            <person name="Du C.H."/>
            <person name="Zhou Y.H."/>
            <person name="Cheng J.X."/>
            <person name="Dai P.F."/>
            <person name="Guo W.B."/>
            <person name="Han X.H."/>
            <person name="Huang E.J."/>
            <person name="Li L.F."/>
            <person name="Wei W."/>
            <person name="Gao Y.C."/>
            <person name="Liu J.Z."/>
            <person name="Shao H.Z."/>
            <person name="Wang X."/>
            <person name="Wang C.C."/>
            <person name="Yang T.C."/>
            <person name="Huo Q.B."/>
            <person name="Li W."/>
            <person name="Chen H.Y."/>
            <person name="Chen S.E."/>
            <person name="Zhou L.G."/>
            <person name="Ni X.B."/>
            <person name="Tian J.H."/>
            <person name="Sheng Y."/>
            <person name="Liu T."/>
            <person name="Pan Y.S."/>
            <person name="Xia L.Y."/>
            <person name="Li J."/>
            <person name="Zhao F."/>
            <person name="Cao W.C."/>
        </authorList>
    </citation>
    <scope>NUCLEOTIDE SEQUENCE [LARGE SCALE GENOMIC DNA]</scope>
    <source>
        <strain evidence="16">HaeL-2018</strain>
    </source>
</reference>
<proteinExistence type="inferred from homology"/>
<evidence type="ECO:0000256" key="13">
    <source>
        <dbReference type="ARBA" id="ARBA00023163"/>
    </source>
</evidence>
<keyword evidence="9" id="KW-0378">Hydrolase</keyword>
<dbReference type="GO" id="GO:0030014">
    <property type="term" value="C:CCR4-NOT complex"/>
    <property type="evidence" value="ECO:0007669"/>
    <property type="project" value="InterPro"/>
</dbReference>
<dbReference type="PANTHER" id="PTHR10797">
    <property type="entry name" value="CCR4-NOT TRANSCRIPTION COMPLEX SUBUNIT"/>
    <property type="match status" value="1"/>
</dbReference>
<name>A0A9J6GQA3_HAELO</name>
<keyword evidence="7" id="KW-0540">Nuclease</keyword>